<protein>
    <recommendedName>
        <fullName evidence="5">Nucleoporin Nup133/Nup155-like N-terminal domain-containing protein</fullName>
    </recommendedName>
</protein>
<dbReference type="OMA" id="HVATLLW"/>
<dbReference type="GO" id="GO:0017056">
    <property type="term" value="F:structural constituent of nuclear pore"/>
    <property type="evidence" value="ECO:0007669"/>
    <property type="project" value="EnsemblFungi"/>
</dbReference>
<feature type="domain" description="Nucleoporin Nup133/Nup155-like N-terminal" evidence="5">
    <location>
        <begin position="53"/>
        <end position="455"/>
    </location>
</feature>
<dbReference type="SUPFAM" id="SSF117289">
    <property type="entry name" value="Nucleoporin domain"/>
    <property type="match status" value="1"/>
</dbReference>
<dbReference type="GO" id="GO:0051664">
    <property type="term" value="P:nuclear pore localization"/>
    <property type="evidence" value="ECO:0007669"/>
    <property type="project" value="EnsemblFungi"/>
</dbReference>
<dbReference type="GO" id="GO:0000973">
    <property type="term" value="P:post-transcriptional tethering of RNA polymerase II gene DNA at nuclear periphery"/>
    <property type="evidence" value="ECO:0007669"/>
    <property type="project" value="EnsemblFungi"/>
</dbReference>
<dbReference type="GO" id="GO:0031509">
    <property type="term" value="P:subtelomeric heterochromatin formation"/>
    <property type="evidence" value="ECO:0007669"/>
    <property type="project" value="EnsemblFungi"/>
</dbReference>
<accession>G8JSX3</accession>
<dbReference type="PANTHER" id="PTHR13405">
    <property type="entry name" value="NUCLEAR PORE COMPLEX PROTEIN NUP133"/>
    <property type="match status" value="1"/>
</dbReference>
<name>G8JSX3_ERECY</name>
<dbReference type="HOGENOM" id="CLU_274661_0_0_1"/>
<dbReference type="KEGG" id="erc:Ecym_4045"/>
<dbReference type="RefSeq" id="XP_003645943.1">
    <property type="nucleotide sequence ID" value="XM_003645895.1"/>
</dbReference>
<evidence type="ECO:0000256" key="4">
    <source>
        <dbReference type="ARBA" id="ARBA00023242"/>
    </source>
</evidence>
<keyword evidence="4" id="KW-0539">Nucleus</keyword>
<dbReference type="GO" id="GO:0045944">
    <property type="term" value="P:positive regulation of transcription by RNA polymerase II"/>
    <property type="evidence" value="ECO:0007669"/>
    <property type="project" value="EnsemblFungi"/>
</dbReference>
<dbReference type="GeneID" id="11469237"/>
<reference evidence="7" key="1">
    <citation type="journal article" date="2012" name="G3 (Bethesda)">
        <title>Pichia sorbitophila, an interspecies yeast hybrid reveals early steps of genome resolution following polyploidization.</title>
        <authorList>
            <person name="Leh Louis V."/>
            <person name="Despons L."/>
            <person name="Friedrich A."/>
            <person name="Martin T."/>
            <person name="Durrens P."/>
            <person name="Casaregola S."/>
            <person name="Neuveglise C."/>
            <person name="Fairhead C."/>
            <person name="Marck C."/>
            <person name="Cruz J.A."/>
            <person name="Straub M.L."/>
            <person name="Kugler V."/>
            <person name="Sacerdot C."/>
            <person name="Uzunov Z."/>
            <person name="Thierry A."/>
            <person name="Weiss S."/>
            <person name="Bleykasten C."/>
            <person name="De Montigny J."/>
            <person name="Jacques N."/>
            <person name="Jung P."/>
            <person name="Lemaire M."/>
            <person name="Mallet S."/>
            <person name="Morel G."/>
            <person name="Richard G.F."/>
            <person name="Sarkar A."/>
            <person name="Savel G."/>
            <person name="Schacherer J."/>
            <person name="Seret M.L."/>
            <person name="Talla E."/>
            <person name="Samson G."/>
            <person name="Jubin C."/>
            <person name="Poulain J."/>
            <person name="Vacherie B."/>
            <person name="Barbe V."/>
            <person name="Pelletier E."/>
            <person name="Sherman D.J."/>
            <person name="Westhof E."/>
            <person name="Weissenbach J."/>
            <person name="Baret P.V."/>
            <person name="Wincker P."/>
            <person name="Gaillardin C."/>
            <person name="Dujon B."/>
            <person name="Souciet J.L."/>
        </authorList>
    </citation>
    <scope>NUCLEOTIDE SEQUENCE [LARGE SCALE GENOMIC DNA]</scope>
    <source>
        <strain evidence="7">CBS 270.75 / DBVPG 7215 / KCTC 17166 / NRRL Y-17582</strain>
    </source>
</reference>
<sequence length="1124" mass="128308">MAQPLFQLRKELSLSVSEDISFIDDRSSHAATADSSALPESTSNKFTNEVVLTENSKYVVSRLAPNLCFLPDGGWEIFRGSIDNYSGNALCNDKDNLYIWPFNSSQKRPNFIRIPLHEEDQILASPPRCCFTWPSAGDDNDQTKSSGILIVNHTTGLVQFYEDINTINSVSTLISKTRVIELDLKFKEKECVADIINAEPTGVLVSTSFGRLLLITIRDGSGKPRLQLKQQLVKSQVGFFSSSMNSFKEIVSIRPGPITGKGERLLSTITRGGDFKVWNISATMNSYKRIEVNIYEQILDSLQGLYPFAHGSLQVLDSHPLPHDPAAHLVLASIFDNKESYYILTTIKFEETSNSFSIFSVYRLNTYIQNNQAKPHLFIPGGLDHDLSNHEENTPVYILFQDAVVMTQASTKLDSNYPLRRRWEDIISLRDDAVIIGYGYANNALCLINKNQGVLKIQSKPEHIGDIIESRFIKSHIDQAVYFSQVSENPIEFNLPNGIELEREEIEEDLLTSGNEILLSASSYIPPRLNSLASHLQIRVDLFENLLQFTRSNFNHKISPQCKLTLIESFEILKSSLSLLLNLSNYKEFSELWKKTLMSENLDEEQLFISQLNEFPGIFEKFLANLDEVLRPSDNIELKAFGADLINSVIYQACLEEGENEYRYGKLNLAITEINSTLPWFTKFSIPVNINKILLHLVYSSDDISLLSKFDKKLLDLIKTLYYMCKQSDIWYRDKSTSSKSEDYEQLMEFYNANHLTWVQILAKVNRATDALQIADFYHDLGGLVEILNGFKKEQAQPIYEEFFAKYDFQFAESIFTSFIEQGRINDLFFQFPNYHHFLIKFFETHPQYGYVSWLGNIFDEKYSIASEILTSVATSNTDNSFDIDQRQVQLSIAKLSALATEEDSPKLEILEVVQPHLDLIDAQKNLFTSIQMGISFNSRYRKSGKEVKKYYESLIDKIKRNSPVSLSAIVDLYTSLEGHEGFYSALKLLTLDRIIPDEERKMIIAVVWRRCILMTDWKQFANDTETPVYFVLLKFFRERLFDAGIQLPDFESLSATSIGDDIVSALYGTLDDSEPFKKLLTKELEDLRSLNPDFQVRLQSLIGSASNETGSKFVINYETNTVE</sequence>
<dbReference type="InterPro" id="IPR014908">
    <property type="entry name" value="Nucleoporin_Nup133/Nup155_N"/>
</dbReference>
<proteinExistence type="inferred from homology"/>
<dbReference type="GO" id="GO:0016973">
    <property type="term" value="P:poly(A)+ mRNA export from nucleus"/>
    <property type="evidence" value="ECO:0007669"/>
    <property type="project" value="EnsemblFungi"/>
</dbReference>
<dbReference type="EMBL" id="CP002500">
    <property type="protein sequence ID" value="AET39126.1"/>
    <property type="molecule type" value="Genomic_DNA"/>
</dbReference>
<dbReference type="GO" id="GO:0031990">
    <property type="term" value="P:mRNA export from nucleus in response to heat stress"/>
    <property type="evidence" value="ECO:0007669"/>
    <property type="project" value="EnsemblFungi"/>
</dbReference>
<evidence type="ECO:0000259" key="5">
    <source>
        <dbReference type="Pfam" id="PF08801"/>
    </source>
</evidence>
<dbReference type="GO" id="GO:0031080">
    <property type="term" value="C:nuclear pore outer ring"/>
    <property type="evidence" value="ECO:0007669"/>
    <property type="project" value="EnsemblFungi"/>
</dbReference>
<dbReference type="Proteomes" id="UP000006790">
    <property type="component" value="Chromosome 4"/>
</dbReference>
<dbReference type="AlphaFoldDB" id="G8JSX3"/>
<dbReference type="GO" id="GO:0006409">
    <property type="term" value="P:tRNA export from nucleus"/>
    <property type="evidence" value="ECO:0007669"/>
    <property type="project" value="EnsemblFungi"/>
</dbReference>
<dbReference type="OrthoDB" id="103454at2759"/>
<dbReference type="Gene3D" id="2.130.10.10">
    <property type="entry name" value="YVTN repeat-like/Quinoprotein amine dehydrogenase"/>
    <property type="match status" value="1"/>
</dbReference>
<dbReference type="STRING" id="931890.G8JSX3"/>
<keyword evidence="7" id="KW-1185">Reference proteome</keyword>
<dbReference type="PANTHER" id="PTHR13405:SF11">
    <property type="entry name" value="NUCLEAR PORE COMPLEX PROTEIN NUP133"/>
    <property type="match status" value="1"/>
</dbReference>
<dbReference type="InterPro" id="IPR037624">
    <property type="entry name" value="Nup133-like"/>
</dbReference>
<dbReference type="eggNOG" id="KOG4121">
    <property type="taxonomic scope" value="Eukaryota"/>
</dbReference>
<dbReference type="InParanoid" id="G8JSX3"/>
<dbReference type="GO" id="GO:0000781">
    <property type="term" value="C:chromosome, telomeric region"/>
    <property type="evidence" value="ECO:0007669"/>
    <property type="project" value="GOC"/>
</dbReference>
<evidence type="ECO:0000313" key="7">
    <source>
        <dbReference type="Proteomes" id="UP000006790"/>
    </source>
</evidence>
<dbReference type="Gene3D" id="1.20.58.1380">
    <property type="match status" value="1"/>
</dbReference>
<evidence type="ECO:0000256" key="1">
    <source>
        <dbReference type="ARBA" id="ARBA00004123"/>
    </source>
</evidence>
<dbReference type="GO" id="GO:0006606">
    <property type="term" value="P:protein import into nucleus"/>
    <property type="evidence" value="ECO:0007669"/>
    <property type="project" value="EnsemblFungi"/>
</dbReference>
<dbReference type="FunCoup" id="G8JSX3">
    <property type="interactions" value="155"/>
</dbReference>
<dbReference type="GO" id="GO:0005829">
    <property type="term" value="C:cytosol"/>
    <property type="evidence" value="ECO:0007669"/>
    <property type="project" value="EnsemblFungi"/>
</dbReference>
<gene>
    <name evidence="6" type="ordered locus">Ecym_4045</name>
</gene>
<evidence type="ECO:0000256" key="2">
    <source>
        <dbReference type="ARBA" id="ARBA00005569"/>
    </source>
</evidence>
<evidence type="ECO:0000313" key="6">
    <source>
        <dbReference type="EMBL" id="AET39126.1"/>
    </source>
</evidence>
<comment type="subcellular location">
    <subcellularLocation>
        <location evidence="1">Nucleus</location>
    </subcellularLocation>
</comment>
<organism evidence="6 7">
    <name type="scientific">Eremothecium cymbalariae (strain CBS 270.75 / DBVPG 7215 / KCTC 17166 / NRRL Y-17582)</name>
    <name type="common">Yeast</name>
    <dbReference type="NCBI Taxonomy" id="931890"/>
    <lineage>
        <taxon>Eukaryota</taxon>
        <taxon>Fungi</taxon>
        <taxon>Dikarya</taxon>
        <taxon>Ascomycota</taxon>
        <taxon>Saccharomycotina</taxon>
        <taxon>Saccharomycetes</taxon>
        <taxon>Saccharomycetales</taxon>
        <taxon>Saccharomycetaceae</taxon>
        <taxon>Eremothecium</taxon>
    </lineage>
</organism>
<comment type="similarity">
    <text evidence="2">Belongs to the nucleoporin Nup133 family.</text>
</comment>
<dbReference type="InterPro" id="IPR015943">
    <property type="entry name" value="WD40/YVTN_repeat-like_dom_sf"/>
</dbReference>
<evidence type="ECO:0000256" key="3">
    <source>
        <dbReference type="ARBA" id="ARBA00022448"/>
    </source>
</evidence>
<dbReference type="GO" id="GO:0006302">
    <property type="term" value="P:double-strand break repair"/>
    <property type="evidence" value="ECO:0007669"/>
    <property type="project" value="EnsemblFungi"/>
</dbReference>
<dbReference type="GO" id="GO:0030466">
    <property type="term" value="P:silent mating-type cassette heterochromatin formation"/>
    <property type="evidence" value="ECO:0007669"/>
    <property type="project" value="EnsemblFungi"/>
</dbReference>
<keyword evidence="3" id="KW-0813">Transport</keyword>
<dbReference type="Pfam" id="PF08801">
    <property type="entry name" value="Nucleoporin_N"/>
    <property type="match status" value="1"/>
</dbReference>
<dbReference type="GO" id="GO:0000122">
    <property type="term" value="P:negative regulation of transcription by RNA polymerase II"/>
    <property type="evidence" value="ECO:0007669"/>
    <property type="project" value="EnsemblFungi"/>
</dbReference>
<dbReference type="GO" id="GO:0034398">
    <property type="term" value="P:telomere tethering at nuclear periphery"/>
    <property type="evidence" value="ECO:0007669"/>
    <property type="project" value="EnsemblFungi"/>
</dbReference>